<comment type="similarity">
    <text evidence="2">Belongs to the CDC73 family.</text>
</comment>
<evidence type="ECO:0000256" key="4">
    <source>
        <dbReference type="ARBA" id="ARBA00023242"/>
    </source>
</evidence>
<reference evidence="7" key="1">
    <citation type="journal article" date="2012" name="Proc. Natl. Acad. Sci. U.S.A.">
        <title>Antigenic diversity is generated by distinct evolutionary mechanisms in African trypanosome species.</title>
        <authorList>
            <person name="Jackson A.P."/>
            <person name="Berry A."/>
            <person name="Aslett M."/>
            <person name="Allison H.C."/>
            <person name="Burton P."/>
            <person name="Vavrova-Anderson J."/>
            <person name="Brown R."/>
            <person name="Browne H."/>
            <person name="Corton N."/>
            <person name="Hauser H."/>
            <person name="Gamble J."/>
            <person name="Gilderthorp R."/>
            <person name="Marcello L."/>
            <person name="McQuillan J."/>
            <person name="Otto T.D."/>
            <person name="Quail M.A."/>
            <person name="Sanders M.J."/>
            <person name="van Tonder A."/>
            <person name="Ginger M.L."/>
            <person name="Field M.C."/>
            <person name="Barry J.D."/>
            <person name="Hertz-Fowler C."/>
            <person name="Berriman M."/>
        </authorList>
    </citation>
    <scope>NUCLEOTIDE SEQUENCE</scope>
    <source>
        <strain evidence="7">IL3000</strain>
    </source>
</reference>
<dbReference type="Gene3D" id="3.40.50.11990">
    <property type="entry name" value="RNA polymerase II accessory factor, Cdc73 C-terminal domain"/>
    <property type="match status" value="1"/>
</dbReference>
<evidence type="ECO:0000313" key="7">
    <source>
        <dbReference type="EMBL" id="CCC95598.1"/>
    </source>
</evidence>
<keyword evidence="3" id="KW-0804">Transcription</keyword>
<evidence type="ECO:0000256" key="5">
    <source>
        <dbReference type="SAM" id="MobiDB-lite"/>
    </source>
</evidence>
<dbReference type="GO" id="GO:0016593">
    <property type="term" value="C:Cdc73/Paf1 complex"/>
    <property type="evidence" value="ECO:0007669"/>
    <property type="project" value="InterPro"/>
</dbReference>
<proteinExistence type="inferred from homology"/>
<feature type="domain" description="Cell division control protein 73 C-terminal" evidence="6">
    <location>
        <begin position="174"/>
        <end position="341"/>
    </location>
</feature>
<dbReference type="PANTHER" id="PTHR12466">
    <property type="entry name" value="CDC73 DOMAIN PROTEIN"/>
    <property type="match status" value="1"/>
</dbReference>
<gene>
    <name evidence="7" type="ORF">TCIL3000_11_10750</name>
</gene>
<evidence type="ECO:0000256" key="3">
    <source>
        <dbReference type="ARBA" id="ARBA00023163"/>
    </source>
</evidence>
<sequence length="357" mass="40193">MSIREEWHRLVDEVSAIDSTDPLPQEFVASDFLPSGRGLSAELLNFLRSGAAAFEAEAATLFQPQISVEEGFHAAPISTRCGATRPLRSLANDRSEGVSAEAHRLPRHEGPNFYEAYLSHTTAASRSRDNNNPPLSSATLTANNLRPIGNASRLASGFLVPEYYAQKHRQLDFTPIILITASVSSALQMFNISDFLERGSYVEPSTRFVDPETGEINVRSKPDTVIVKPGSFLDPDKYTVAYKEFCVLDDPRHVKNWDHVCACIVDGNEWQFRHWFPGGATQVPVSQLFQRVCGFLPYFEEDMLPKALQEWHVKPLKLTRRVVKSHAHILQASVFWEHLYTFLETHTFFKLYTVPAA</sequence>
<dbReference type="VEuPathDB" id="TriTrypDB:TcIL3000.11.10750"/>
<dbReference type="InterPro" id="IPR007852">
    <property type="entry name" value="Cdc73/Parafibromin"/>
</dbReference>
<evidence type="ECO:0000259" key="6">
    <source>
        <dbReference type="Pfam" id="PF05179"/>
    </source>
</evidence>
<dbReference type="InterPro" id="IPR031336">
    <property type="entry name" value="CDC73_C"/>
</dbReference>
<dbReference type="InterPro" id="IPR038103">
    <property type="entry name" value="CDC73_C_sf"/>
</dbReference>
<name>G0V1S7_TRYCI</name>
<feature type="region of interest" description="Disordered" evidence="5">
    <location>
        <begin position="122"/>
        <end position="141"/>
    </location>
</feature>
<evidence type="ECO:0000256" key="1">
    <source>
        <dbReference type="ARBA" id="ARBA00004123"/>
    </source>
</evidence>
<keyword evidence="4" id="KW-0539">Nucleus</keyword>
<evidence type="ECO:0000256" key="2">
    <source>
        <dbReference type="ARBA" id="ARBA00010427"/>
    </source>
</evidence>
<organism evidence="7">
    <name type="scientific">Trypanosoma congolense (strain IL3000)</name>
    <dbReference type="NCBI Taxonomy" id="1068625"/>
    <lineage>
        <taxon>Eukaryota</taxon>
        <taxon>Discoba</taxon>
        <taxon>Euglenozoa</taxon>
        <taxon>Kinetoplastea</taxon>
        <taxon>Metakinetoplastina</taxon>
        <taxon>Trypanosomatida</taxon>
        <taxon>Trypanosomatidae</taxon>
        <taxon>Trypanosoma</taxon>
        <taxon>Nannomonas</taxon>
    </lineage>
</organism>
<dbReference type="GO" id="GO:0000993">
    <property type="term" value="F:RNA polymerase II complex binding"/>
    <property type="evidence" value="ECO:0007669"/>
    <property type="project" value="TreeGrafter"/>
</dbReference>
<accession>G0V1S7</accession>
<dbReference type="EMBL" id="HE575324">
    <property type="protein sequence ID" value="CCC95598.1"/>
    <property type="molecule type" value="Genomic_DNA"/>
</dbReference>
<dbReference type="AlphaFoldDB" id="G0V1S7"/>
<dbReference type="GO" id="GO:0032968">
    <property type="term" value="P:positive regulation of transcription elongation by RNA polymerase II"/>
    <property type="evidence" value="ECO:0007669"/>
    <property type="project" value="TreeGrafter"/>
</dbReference>
<comment type="subcellular location">
    <subcellularLocation>
        <location evidence="1">Nucleus</location>
    </subcellularLocation>
</comment>
<protein>
    <submittedName>
        <fullName evidence="7">Uncharacterized protein TCIL3000_11_10750</fullName>
    </submittedName>
</protein>
<dbReference type="GO" id="GO:0006368">
    <property type="term" value="P:transcription elongation by RNA polymerase II"/>
    <property type="evidence" value="ECO:0007669"/>
    <property type="project" value="InterPro"/>
</dbReference>
<dbReference type="PANTHER" id="PTHR12466:SF8">
    <property type="entry name" value="PARAFIBROMIN"/>
    <property type="match status" value="1"/>
</dbReference>
<dbReference type="Pfam" id="PF05179">
    <property type="entry name" value="CDC73_C"/>
    <property type="match status" value="1"/>
</dbReference>